<evidence type="ECO:0000259" key="9">
    <source>
        <dbReference type="Pfam" id="PF00189"/>
    </source>
</evidence>
<comment type="subcellular location">
    <subcellularLocation>
        <location evidence="6 8">Plastid</location>
        <location evidence="6 8">Chloroplast</location>
    </subcellularLocation>
</comment>
<dbReference type="GO" id="GO:0003723">
    <property type="term" value="F:RNA binding"/>
    <property type="evidence" value="ECO:0007669"/>
    <property type="project" value="UniProtKB-KW"/>
</dbReference>
<evidence type="ECO:0000256" key="4">
    <source>
        <dbReference type="ARBA" id="ARBA00023274"/>
    </source>
</evidence>
<dbReference type="Pfam" id="PF00189">
    <property type="entry name" value="Ribosomal_S3_C"/>
    <property type="match status" value="1"/>
</dbReference>
<reference evidence="10" key="1">
    <citation type="submission" date="2014-05" db="EMBL/GenBank/DDBJ databases">
        <title>Autopolyploid origin of Lathyrus venosus.</title>
        <authorList>
            <person name="Sveinsson S."/>
            <person name="Cronk Q."/>
        </authorList>
    </citation>
    <scope>NUCLEOTIDE SEQUENCE</scope>
</reference>
<protein>
    <recommendedName>
        <fullName evidence="5 6">Small ribosomal subunit protein uS3c</fullName>
    </recommendedName>
</protein>
<dbReference type="InterPro" id="IPR018280">
    <property type="entry name" value="Ribosomal_uS3_CS"/>
</dbReference>
<dbReference type="EMBL" id="KJ806195">
    <property type="protein sequence ID" value="AIK20851.1"/>
    <property type="molecule type" value="Genomic_DNA"/>
</dbReference>
<evidence type="ECO:0000256" key="1">
    <source>
        <dbReference type="ARBA" id="ARBA00010761"/>
    </source>
</evidence>
<dbReference type="PANTHER" id="PTHR11760">
    <property type="entry name" value="30S/40S RIBOSOMAL PROTEIN S3"/>
    <property type="match status" value="1"/>
</dbReference>
<dbReference type="Gene3D" id="3.30.300.20">
    <property type="match status" value="1"/>
</dbReference>
<dbReference type="PANTHER" id="PTHR11760:SF19">
    <property type="entry name" value="SMALL RIBOSOMAL SUBUNIT PROTEIN US3C"/>
    <property type="match status" value="1"/>
</dbReference>
<dbReference type="InterPro" id="IPR001351">
    <property type="entry name" value="Ribosomal_uS3_C"/>
</dbReference>
<comment type="subunit">
    <text evidence="6 8">Part of the 30S ribosomal subunit.</text>
</comment>
<organism evidence="10">
    <name type="scientific">Lathyrus japonicus</name>
    <name type="common">Beach pea</name>
    <dbReference type="NCBI Taxonomy" id="154493"/>
    <lineage>
        <taxon>Eukaryota</taxon>
        <taxon>Viridiplantae</taxon>
        <taxon>Streptophyta</taxon>
        <taxon>Embryophyta</taxon>
        <taxon>Tracheophyta</taxon>
        <taxon>Spermatophyta</taxon>
        <taxon>Magnoliopsida</taxon>
        <taxon>eudicotyledons</taxon>
        <taxon>Gunneridae</taxon>
        <taxon>Pentapetalae</taxon>
        <taxon>rosids</taxon>
        <taxon>fabids</taxon>
        <taxon>Fabales</taxon>
        <taxon>Fabaceae</taxon>
        <taxon>Papilionoideae</taxon>
        <taxon>50 kb inversion clade</taxon>
        <taxon>NPAAA clade</taxon>
        <taxon>Hologalegina</taxon>
        <taxon>IRL clade</taxon>
        <taxon>Fabeae</taxon>
        <taxon>Lathyrus</taxon>
    </lineage>
</organism>
<evidence type="ECO:0000256" key="5">
    <source>
        <dbReference type="ARBA" id="ARBA00035154"/>
    </source>
</evidence>
<keyword evidence="3 6" id="KW-0689">Ribosomal protein</keyword>
<dbReference type="NCBIfam" id="TIGR01009">
    <property type="entry name" value="rpsC_bact"/>
    <property type="match status" value="1"/>
</dbReference>
<dbReference type="PROSITE" id="PS00548">
    <property type="entry name" value="RIBOSOMAL_S3"/>
    <property type="match status" value="1"/>
</dbReference>
<keyword evidence="4 6" id="KW-0687">Ribonucleoprotein</keyword>
<dbReference type="InterPro" id="IPR036419">
    <property type="entry name" value="Ribosomal_S3_C_sf"/>
</dbReference>
<dbReference type="AlphaFoldDB" id="A0A0F6NEM6"/>
<dbReference type="GO" id="GO:0003735">
    <property type="term" value="F:structural constituent of ribosome"/>
    <property type="evidence" value="ECO:0007669"/>
    <property type="project" value="InterPro"/>
</dbReference>
<keyword evidence="8 10" id="KW-0934">Plastid</keyword>
<geneLocation type="chloroplast" evidence="10"/>
<evidence type="ECO:0000256" key="7">
    <source>
        <dbReference type="RuleBase" id="RU003624"/>
    </source>
</evidence>
<evidence type="ECO:0000256" key="8">
    <source>
        <dbReference type="RuleBase" id="RU003626"/>
    </source>
</evidence>
<dbReference type="GO" id="GO:0009507">
    <property type="term" value="C:chloroplast"/>
    <property type="evidence" value="ECO:0007669"/>
    <property type="project" value="UniProtKB-SubCell"/>
</dbReference>
<dbReference type="Gene3D" id="3.30.1140.32">
    <property type="entry name" value="Ribosomal protein S3, C-terminal domain"/>
    <property type="match status" value="1"/>
</dbReference>
<dbReference type="SUPFAM" id="SSF54821">
    <property type="entry name" value="Ribosomal protein S3 C-terminal domain"/>
    <property type="match status" value="1"/>
</dbReference>
<accession>A0A0F6NEM6</accession>
<keyword evidence="2" id="KW-0694">RNA-binding</keyword>
<dbReference type="InterPro" id="IPR009019">
    <property type="entry name" value="KH_sf_prok-type"/>
</dbReference>
<comment type="similarity">
    <text evidence="1 6 7">Belongs to the universal ribosomal protein uS3 family.</text>
</comment>
<dbReference type="SUPFAM" id="SSF54814">
    <property type="entry name" value="Prokaryotic type KH domain (KH-domain type II)"/>
    <property type="match status" value="1"/>
</dbReference>
<dbReference type="GO" id="GO:0006412">
    <property type="term" value="P:translation"/>
    <property type="evidence" value="ECO:0007669"/>
    <property type="project" value="UniProtKB-UniRule"/>
</dbReference>
<evidence type="ECO:0000256" key="3">
    <source>
        <dbReference type="ARBA" id="ARBA00022980"/>
    </source>
</evidence>
<sequence length="231" mass="27097">MGQKIHPLGFRLGATQSHYSIWFAQPRIYSENVKEDKMIRYCIIDYIENTIHPFFEFNPDISGYGMGRIKIKKRIDRIQVIIYMGLPDLLKEEVKKALRIKQLKTHVQKKVNCVNREINLEITKLPRPNLYRDAQILAEFLGKLLRNRISFRKAMQKGVELAEQADTKGIQIQIAGRMNGKEMARVEWTREGRVPLQTIRAKIDYCSFPVVTFWGVFGIKIWIFQKLLNND</sequence>
<feature type="domain" description="Small ribosomal subunit protein uS3 C-terminal" evidence="9">
    <location>
        <begin position="144"/>
        <end position="223"/>
    </location>
</feature>
<gene>
    <name evidence="6 10" type="primary">rps3</name>
</gene>
<dbReference type="InterPro" id="IPR015946">
    <property type="entry name" value="KH_dom-like_a/b"/>
</dbReference>
<evidence type="ECO:0000256" key="2">
    <source>
        <dbReference type="ARBA" id="ARBA00022884"/>
    </source>
</evidence>
<evidence type="ECO:0000313" key="10">
    <source>
        <dbReference type="EMBL" id="AIK20851.1"/>
    </source>
</evidence>
<dbReference type="InterPro" id="IPR057258">
    <property type="entry name" value="Ribosomal_uS3"/>
</dbReference>
<name>A0A0F6NEM6_LATJP</name>
<keyword evidence="8 10" id="KW-0150">Chloroplast</keyword>
<dbReference type="CDD" id="cd02412">
    <property type="entry name" value="KH-II_30S_S3"/>
    <property type="match status" value="1"/>
</dbReference>
<evidence type="ECO:0000256" key="6">
    <source>
        <dbReference type="HAMAP-Rule" id="MF_01309"/>
    </source>
</evidence>
<proteinExistence type="inferred from homology"/>
<dbReference type="GO" id="GO:0022627">
    <property type="term" value="C:cytosolic small ribosomal subunit"/>
    <property type="evidence" value="ECO:0007669"/>
    <property type="project" value="TreeGrafter"/>
</dbReference>
<dbReference type="InterPro" id="IPR005704">
    <property type="entry name" value="Ribosomal_uS3_bac-typ"/>
</dbReference>
<dbReference type="HAMAP" id="MF_01309_B">
    <property type="entry name" value="Ribosomal_uS3_B"/>
    <property type="match status" value="1"/>
</dbReference>